<name>A0A443PJ20_9MAGN</name>
<dbReference type="PRINTS" id="PR00634">
    <property type="entry name" value="BETALLERGEN"/>
</dbReference>
<comment type="caution">
    <text evidence="3">The sequence shown here is derived from an EMBL/GenBank/DDBJ whole genome shotgun (WGS) entry which is preliminary data.</text>
</comment>
<dbReference type="InterPro" id="IPR050279">
    <property type="entry name" value="Plant_def-hormone_signal"/>
</dbReference>
<accession>A0A443PJ20</accession>
<evidence type="ECO:0000313" key="4">
    <source>
        <dbReference type="Proteomes" id="UP000283530"/>
    </source>
</evidence>
<dbReference type="EMBL" id="QPKB01000008">
    <property type="protein sequence ID" value="RWR90753.1"/>
    <property type="molecule type" value="Genomic_DNA"/>
</dbReference>
<reference evidence="3 4" key="1">
    <citation type="journal article" date="2019" name="Nat. Plants">
        <title>Stout camphor tree genome fills gaps in understanding of flowering plant genome evolution.</title>
        <authorList>
            <person name="Chaw S.M."/>
            <person name="Liu Y.C."/>
            <person name="Wu Y.W."/>
            <person name="Wang H.Y."/>
            <person name="Lin C.I."/>
            <person name="Wu C.S."/>
            <person name="Ke H.M."/>
            <person name="Chang L.Y."/>
            <person name="Hsu C.Y."/>
            <person name="Yang H.T."/>
            <person name="Sudianto E."/>
            <person name="Hsu M.H."/>
            <person name="Wu K.P."/>
            <person name="Wang L.N."/>
            <person name="Leebens-Mack J.H."/>
            <person name="Tsai I.J."/>
        </authorList>
    </citation>
    <scope>NUCLEOTIDE SEQUENCE [LARGE SCALE GENOMIC DNA]</scope>
    <source>
        <strain evidence="4">cv. Chaw 1501</strain>
        <tissue evidence="3">Young leaves</tissue>
    </source>
</reference>
<dbReference type="GO" id="GO:0009738">
    <property type="term" value="P:abscisic acid-activated signaling pathway"/>
    <property type="evidence" value="ECO:0007669"/>
    <property type="project" value="InterPro"/>
</dbReference>
<organism evidence="3 4">
    <name type="scientific">Cinnamomum micranthum f. kanehirae</name>
    <dbReference type="NCBI Taxonomy" id="337451"/>
    <lineage>
        <taxon>Eukaryota</taxon>
        <taxon>Viridiplantae</taxon>
        <taxon>Streptophyta</taxon>
        <taxon>Embryophyta</taxon>
        <taxon>Tracheophyta</taxon>
        <taxon>Spermatophyta</taxon>
        <taxon>Magnoliopsida</taxon>
        <taxon>Magnoliidae</taxon>
        <taxon>Laurales</taxon>
        <taxon>Lauraceae</taxon>
        <taxon>Cinnamomum</taxon>
    </lineage>
</organism>
<dbReference type="GO" id="GO:0010427">
    <property type="term" value="F:abscisic acid binding"/>
    <property type="evidence" value="ECO:0007669"/>
    <property type="project" value="InterPro"/>
</dbReference>
<dbReference type="GO" id="GO:0004864">
    <property type="term" value="F:protein phosphatase inhibitor activity"/>
    <property type="evidence" value="ECO:0007669"/>
    <property type="project" value="InterPro"/>
</dbReference>
<keyword evidence="4" id="KW-1185">Reference proteome</keyword>
<dbReference type="PANTHER" id="PTHR31213:SF64">
    <property type="entry name" value="PHYTOHORMONE-BINDING PROTEIN"/>
    <property type="match status" value="1"/>
</dbReference>
<dbReference type="OrthoDB" id="1845342at2759"/>
<dbReference type="GO" id="GO:0038023">
    <property type="term" value="F:signaling receptor activity"/>
    <property type="evidence" value="ECO:0007669"/>
    <property type="project" value="InterPro"/>
</dbReference>
<evidence type="ECO:0000256" key="1">
    <source>
        <dbReference type="ARBA" id="ARBA00009744"/>
    </source>
</evidence>
<gene>
    <name evidence="3" type="ORF">CKAN_01986500</name>
</gene>
<dbReference type="InterPro" id="IPR024949">
    <property type="entry name" value="Bet_v_I_allergen"/>
</dbReference>
<dbReference type="GO" id="GO:0005634">
    <property type="term" value="C:nucleus"/>
    <property type="evidence" value="ECO:0007669"/>
    <property type="project" value="TreeGrafter"/>
</dbReference>
<evidence type="ECO:0000313" key="3">
    <source>
        <dbReference type="EMBL" id="RWR90753.1"/>
    </source>
</evidence>
<dbReference type="FunFam" id="3.30.530.20:FF:000007">
    <property type="entry name" value="Major pollen allergen Bet v 1-A"/>
    <property type="match status" value="1"/>
</dbReference>
<dbReference type="InterPro" id="IPR000916">
    <property type="entry name" value="Bet_v_I/MLP"/>
</dbReference>
<protein>
    <submittedName>
        <fullName evidence="3">Phytohormone-binding-like protein</fullName>
    </submittedName>
</protein>
<dbReference type="InterPro" id="IPR023393">
    <property type="entry name" value="START-like_dom_sf"/>
</dbReference>
<dbReference type="AlphaFoldDB" id="A0A443PJ20"/>
<dbReference type="SUPFAM" id="SSF55961">
    <property type="entry name" value="Bet v1-like"/>
    <property type="match status" value="1"/>
</dbReference>
<dbReference type="Gene3D" id="3.30.530.20">
    <property type="match status" value="1"/>
</dbReference>
<dbReference type="PANTHER" id="PTHR31213">
    <property type="entry name" value="OS08G0374000 PROTEIN-RELATED"/>
    <property type="match status" value="1"/>
</dbReference>
<dbReference type="Proteomes" id="UP000283530">
    <property type="component" value="Unassembled WGS sequence"/>
</dbReference>
<dbReference type="GO" id="GO:0005737">
    <property type="term" value="C:cytoplasm"/>
    <property type="evidence" value="ECO:0007669"/>
    <property type="project" value="TreeGrafter"/>
</dbReference>
<dbReference type="Pfam" id="PF00407">
    <property type="entry name" value="Bet_v_1"/>
    <property type="match status" value="1"/>
</dbReference>
<evidence type="ECO:0000259" key="2">
    <source>
        <dbReference type="Pfam" id="PF00407"/>
    </source>
</evidence>
<sequence length="154" mass="17008">MVVEARGQAKVGVGVEALWTALSKDLRFVLPKVAPNLVRDVELLEGDGGLGTIMHFHFGPDVSHMTDQKERIVELDESQLRIGLQVIEGGHLNLRFTSYGTFFKLTGTGDIETLVDFEVRFDAVMEDESLPAMTASSTLAFIKHLEDYLLKTSA</sequence>
<proteinExistence type="inferred from homology"/>
<dbReference type="CDD" id="cd07816">
    <property type="entry name" value="Bet_v1-like"/>
    <property type="match status" value="1"/>
</dbReference>
<comment type="similarity">
    <text evidence="1">Belongs to the BetVI family.</text>
</comment>
<dbReference type="GO" id="GO:0006952">
    <property type="term" value="P:defense response"/>
    <property type="evidence" value="ECO:0007669"/>
    <property type="project" value="InterPro"/>
</dbReference>
<feature type="domain" description="Bet v I/Major latex protein" evidence="2">
    <location>
        <begin position="28"/>
        <end position="151"/>
    </location>
</feature>